<dbReference type="InParanoid" id="U5FHJ8"/>
<proteinExistence type="predicted"/>
<dbReference type="AlphaFoldDB" id="U5FHJ8"/>
<keyword evidence="2" id="KW-1185">Reference proteome</keyword>
<organism evidence="1 2">
    <name type="scientific">Populus trichocarpa</name>
    <name type="common">Western balsam poplar</name>
    <name type="synonym">Populus balsamifera subsp. trichocarpa</name>
    <dbReference type="NCBI Taxonomy" id="3694"/>
    <lineage>
        <taxon>Eukaryota</taxon>
        <taxon>Viridiplantae</taxon>
        <taxon>Streptophyta</taxon>
        <taxon>Embryophyta</taxon>
        <taxon>Tracheophyta</taxon>
        <taxon>Spermatophyta</taxon>
        <taxon>Magnoliopsida</taxon>
        <taxon>eudicotyledons</taxon>
        <taxon>Gunneridae</taxon>
        <taxon>Pentapetalae</taxon>
        <taxon>rosids</taxon>
        <taxon>fabids</taxon>
        <taxon>Malpighiales</taxon>
        <taxon>Salicaceae</taxon>
        <taxon>Saliceae</taxon>
        <taxon>Populus</taxon>
    </lineage>
</organism>
<name>U5FHJ8_POPTR</name>
<accession>U5FHJ8</accession>
<dbReference type="EMBL" id="CM009308">
    <property type="protein sequence ID" value="PNS89975.1"/>
    <property type="molecule type" value="Genomic_DNA"/>
</dbReference>
<evidence type="ECO:0000313" key="1">
    <source>
        <dbReference type="EMBL" id="PNS89975.1"/>
    </source>
</evidence>
<sequence length="68" mass="7809">MFKAQTQKLVTISFCKNPRLVQKDGSTHCYLQNCDVALLYSFVKTQDMNLLSILLTLKIECGRLVQRT</sequence>
<dbReference type="Proteomes" id="UP000006729">
    <property type="component" value="Chromosome 19"/>
</dbReference>
<reference evidence="1 2" key="1">
    <citation type="journal article" date="2006" name="Science">
        <title>The genome of black cottonwood, Populus trichocarpa (Torr. &amp; Gray).</title>
        <authorList>
            <person name="Tuskan G.A."/>
            <person name="Difazio S."/>
            <person name="Jansson S."/>
            <person name="Bohlmann J."/>
            <person name="Grigoriev I."/>
            <person name="Hellsten U."/>
            <person name="Putnam N."/>
            <person name="Ralph S."/>
            <person name="Rombauts S."/>
            <person name="Salamov A."/>
            <person name="Schein J."/>
            <person name="Sterck L."/>
            <person name="Aerts A."/>
            <person name="Bhalerao R.R."/>
            <person name="Bhalerao R.P."/>
            <person name="Blaudez D."/>
            <person name="Boerjan W."/>
            <person name="Brun A."/>
            <person name="Brunner A."/>
            <person name="Busov V."/>
            <person name="Campbell M."/>
            <person name="Carlson J."/>
            <person name="Chalot M."/>
            <person name="Chapman J."/>
            <person name="Chen G.L."/>
            <person name="Cooper D."/>
            <person name="Coutinho P.M."/>
            <person name="Couturier J."/>
            <person name="Covert S."/>
            <person name="Cronk Q."/>
            <person name="Cunningham R."/>
            <person name="Davis J."/>
            <person name="Degroeve S."/>
            <person name="Dejardin A."/>
            <person name="Depamphilis C."/>
            <person name="Detter J."/>
            <person name="Dirks B."/>
            <person name="Dubchak I."/>
            <person name="Duplessis S."/>
            <person name="Ehlting J."/>
            <person name="Ellis B."/>
            <person name="Gendler K."/>
            <person name="Goodstein D."/>
            <person name="Gribskov M."/>
            <person name="Grimwood J."/>
            <person name="Groover A."/>
            <person name="Gunter L."/>
            <person name="Hamberger B."/>
            <person name="Heinze B."/>
            <person name="Helariutta Y."/>
            <person name="Henrissat B."/>
            <person name="Holligan D."/>
            <person name="Holt R."/>
            <person name="Huang W."/>
            <person name="Islam-Faridi N."/>
            <person name="Jones S."/>
            <person name="Jones-Rhoades M."/>
            <person name="Jorgensen R."/>
            <person name="Joshi C."/>
            <person name="Kangasjarvi J."/>
            <person name="Karlsson J."/>
            <person name="Kelleher C."/>
            <person name="Kirkpatrick R."/>
            <person name="Kirst M."/>
            <person name="Kohler A."/>
            <person name="Kalluri U."/>
            <person name="Larimer F."/>
            <person name="Leebens-Mack J."/>
            <person name="Leple J.C."/>
            <person name="Locascio P."/>
            <person name="Lou Y."/>
            <person name="Lucas S."/>
            <person name="Martin F."/>
            <person name="Montanini B."/>
            <person name="Napoli C."/>
            <person name="Nelson D.R."/>
            <person name="Nelson C."/>
            <person name="Nieminen K."/>
            <person name="Nilsson O."/>
            <person name="Pereda V."/>
            <person name="Peter G."/>
            <person name="Philippe R."/>
            <person name="Pilate G."/>
            <person name="Poliakov A."/>
            <person name="Razumovskaya J."/>
            <person name="Richardson P."/>
            <person name="Rinaldi C."/>
            <person name="Ritland K."/>
            <person name="Rouze P."/>
            <person name="Ryaboy D."/>
            <person name="Schmutz J."/>
            <person name="Schrader J."/>
            <person name="Segerman B."/>
            <person name="Shin H."/>
            <person name="Siddiqui A."/>
            <person name="Sterky F."/>
            <person name="Terry A."/>
            <person name="Tsai C.J."/>
            <person name="Uberbacher E."/>
            <person name="Unneberg P."/>
            <person name="Vahala J."/>
            <person name="Wall K."/>
            <person name="Wessler S."/>
            <person name="Yang G."/>
            <person name="Yin T."/>
            <person name="Douglas C."/>
            <person name="Marra M."/>
            <person name="Sandberg G."/>
            <person name="Van de Peer Y."/>
            <person name="Rokhsar D."/>
        </authorList>
    </citation>
    <scope>NUCLEOTIDE SEQUENCE [LARGE SCALE GENOMIC DNA]</scope>
    <source>
        <strain evidence="2">cv. Nisqually</strain>
    </source>
</reference>
<dbReference type="HOGENOM" id="CLU_2798692_0_0_1"/>
<evidence type="ECO:0000313" key="2">
    <source>
        <dbReference type="Proteomes" id="UP000006729"/>
    </source>
</evidence>
<gene>
    <name evidence="1" type="ORF">POPTR_019G019400</name>
</gene>
<protein>
    <submittedName>
        <fullName evidence="1">Uncharacterized protein</fullName>
    </submittedName>
</protein>